<dbReference type="Proteomes" id="UP000054302">
    <property type="component" value="Unassembled WGS sequence"/>
</dbReference>
<dbReference type="PROSITE" id="PS50071">
    <property type="entry name" value="HOMEOBOX_2"/>
    <property type="match status" value="1"/>
</dbReference>
<keyword evidence="3 6" id="KW-0238">DNA-binding</keyword>
<dbReference type="PANTHER" id="PTHR24341">
    <property type="entry name" value="HOMEOBOX PROTEIN ENGRAILED"/>
    <property type="match status" value="1"/>
</dbReference>
<feature type="region of interest" description="Disordered" evidence="8">
    <location>
        <begin position="271"/>
        <end position="295"/>
    </location>
</feature>
<feature type="compositionally biased region" description="Low complexity" evidence="8">
    <location>
        <begin position="163"/>
        <end position="199"/>
    </location>
</feature>
<evidence type="ECO:0000256" key="5">
    <source>
        <dbReference type="ARBA" id="ARBA00023242"/>
    </source>
</evidence>
<evidence type="ECO:0000259" key="9">
    <source>
        <dbReference type="PROSITE" id="PS50071"/>
    </source>
</evidence>
<comment type="subcellular location">
    <subcellularLocation>
        <location evidence="1 6 7">Nucleus</location>
    </subcellularLocation>
</comment>
<dbReference type="GO" id="GO:0003677">
    <property type="term" value="F:DNA binding"/>
    <property type="evidence" value="ECO:0007669"/>
    <property type="project" value="UniProtKB-UniRule"/>
</dbReference>
<dbReference type="GeneID" id="27319220"/>
<feature type="compositionally biased region" description="Polar residues" evidence="8">
    <location>
        <begin position="361"/>
        <end position="371"/>
    </location>
</feature>
<evidence type="ECO:0000256" key="8">
    <source>
        <dbReference type="SAM" id="MobiDB-lite"/>
    </source>
</evidence>
<evidence type="ECO:0000256" key="7">
    <source>
        <dbReference type="RuleBase" id="RU000682"/>
    </source>
</evidence>
<keyword evidence="11" id="KW-1185">Reference proteome</keyword>
<dbReference type="AlphaFoldDB" id="A0A0D1YAJ5"/>
<dbReference type="Gene3D" id="1.10.10.60">
    <property type="entry name" value="Homeodomain-like"/>
    <property type="match status" value="1"/>
</dbReference>
<evidence type="ECO:0000256" key="6">
    <source>
        <dbReference type="PROSITE-ProRule" id="PRU00108"/>
    </source>
</evidence>
<dbReference type="SUPFAM" id="SSF46689">
    <property type="entry name" value="Homeodomain-like"/>
    <property type="match status" value="1"/>
</dbReference>
<dbReference type="HOGENOM" id="CLU_022031_0_0_1"/>
<reference evidence="10 11" key="1">
    <citation type="submission" date="2015-01" db="EMBL/GenBank/DDBJ databases">
        <title>The Genome Sequence of Exophiala mesophila CBS40295.</title>
        <authorList>
            <consortium name="The Broad Institute Genomics Platform"/>
            <person name="Cuomo C."/>
            <person name="de Hoog S."/>
            <person name="Gorbushina A."/>
            <person name="Stielow B."/>
            <person name="Teixiera M."/>
            <person name="Abouelleil A."/>
            <person name="Chapman S.B."/>
            <person name="Priest M."/>
            <person name="Young S.K."/>
            <person name="Wortman J."/>
            <person name="Nusbaum C."/>
            <person name="Birren B."/>
        </authorList>
    </citation>
    <scope>NUCLEOTIDE SEQUENCE [LARGE SCALE GENOMIC DNA]</scope>
    <source>
        <strain evidence="10 11">CBS 40295</strain>
    </source>
</reference>
<evidence type="ECO:0000256" key="2">
    <source>
        <dbReference type="ARBA" id="ARBA00010896"/>
    </source>
</evidence>
<evidence type="ECO:0000313" key="10">
    <source>
        <dbReference type="EMBL" id="KIV97656.1"/>
    </source>
</evidence>
<dbReference type="PROSITE" id="PS00027">
    <property type="entry name" value="HOMEOBOX_1"/>
    <property type="match status" value="1"/>
</dbReference>
<dbReference type="FunFam" id="1.10.10.60:FF:000171">
    <property type="entry name" value="Homeobox transcription factor"/>
    <property type="match status" value="1"/>
</dbReference>
<dbReference type="OrthoDB" id="6159439at2759"/>
<evidence type="ECO:0000256" key="1">
    <source>
        <dbReference type="ARBA" id="ARBA00004123"/>
    </source>
</evidence>
<protein>
    <recommendedName>
        <fullName evidence="9">Homeobox domain-containing protein</fullName>
    </recommendedName>
</protein>
<evidence type="ECO:0000313" key="11">
    <source>
        <dbReference type="Proteomes" id="UP000054302"/>
    </source>
</evidence>
<dbReference type="SMART" id="SM00389">
    <property type="entry name" value="HOX"/>
    <property type="match status" value="1"/>
</dbReference>
<gene>
    <name evidence="10" type="ORF">PV10_01375</name>
</gene>
<dbReference type="InterPro" id="IPR009057">
    <property type="entry name" value="Homeodomain-like_sf"/>
</dbReference>
<keyword evidence="5 6" id="KW-0539">Nucleus</keyword>
<dbReference type="RefSeq" id="XP_016229230.1">
    <property type="nucleotide sequence ID" value="XM_016365581.1"/>
</dbReference>
<proteinExistence type="inferred from homology"/>
<feature type="region of interest" description="Disordered" evidence="8">
    <location>
        <begin position="331"/>
        <end position="371"/>
    </location>
</feature>
<dbReference type="VEuPathDB" id="FungiDB:PV10_01375"/>
<feature type="DNA-binding region" description="Homeobox" evidence="6">
    <location>
        <begin position="86"/>
        <end position="145"/>
    </location>
</feature>
<dbReference type="GO" id="GO:0016586">
    <property type="term" value="C:RSC-type complex"/>
    <property type="evidence" value="ECO:0007669"/>
    <property type="project" value="TreeGrafter"/>
</dbReference>
<evidence type="ECO:0000256" key="4">
    <source>
        <dbReference type="ARBA" id="ARBA00023155"/>
    </source>
</evidence>
<dbReference type="InterPro" id="IPR001356">
    <property type="entry name" value="HD"/>
</dbReference>
<comment type="similarity">
    <text evidence="2">Belongs to the engrailed homeobox family.</text>
</comment>
<feature type="region of interest" description="Disordered" evidence="8">
    <location>
        <begin position="137"/>
        <end position="244"/>
    </location>
</feature>
<accession>A0A0D1YAJ5</accession>
<dbReference type="PANTHER" id="PTHR24341:SF6">
    <property type="entry name" value="HOMEOBOX PROTEIN INVECTED"/>
    <property type="match status" value="1"/>
</dbReference>
<dbReference type="InterPro" id="IPR017970">
    <property type="entry name" value="Homeobox_CS"/>
</dbReference>
<evidence type="ECO:0000256" key="3">
    <source>
        <dbReference type="ARBA" id="ARBA00023125"/>
    </source>
</evidence>
<feature type="domain" description="Homeobox" evidence="9">
    <location>
        <begin position="84"/>
        <end position="144"/>
    </location>
</feature>
<organism evidence="10 11">
    <name type="scientific">Exophiala mesophila</name>
    <name type="common">Black yeast-like fungus</name>
    <dbReference type="NCBI Taxonomy" id="212818"/>
    <lineage>
        <taxon>Eukaryota</taxon>
        <taxon>Fungi</taxon>
        <taxon>Dikarya</taxon>
        <taxon>Ascomycota</taxon>
        <taxon>Pezizomycotina</taxon>
        <taxon>Eurotiomycetes</taxon>
        <taxon>Chaetothyriomycetidae</taxon>
        <taxon>Chaetothyriales</taxon>
        <taxon>Herpotrichiellaceae</taxon>
        <taxon>Exophiala</taxon>
    </lineage>
</organism>
<dbReference type="CDD" id="cd00086">
    <property type="entry name" value="homeodomain"/>
    <property type="match status" value="1"/>
</dbReference>
<dbReference type="EMBL" id="KN847520">
    <property type="protein sequence ID" value="KIV97656.1"/>
    <property type="molecule type" value="Genomic_DNA"/>
</dbReference>
<dbReference type="OMA" id="MDYEEYA"/>
<name>A0A0D1YAJ5_EXOME</name>
<keyword evidence="4 6" id="KW-0371">Homeobox</keyword>
<dbReference type="Pfam" id="PF00046">
    <property type="entry name" value="Homeodomain"/>
    <property type="match status" value="1"/>
</dbReference>
<dbReference type="GO" id="GO:0000981">
    <property type="term" value="F:DNA-binding transcription factor activity, RNA polymerase II-specific"/>
    <property type="evidence" value="ECO:0007669"/>
    <property type="project" value="InterPro"/>
</dbReference>
<dbReference type="InterPro" id="IPR050720">
    <property type="entry name" value="Engrailed_Homeobox_TFs"/>
</dbReference>
<sequence>MDLSEQDLYQQALYSTQQFSRNPYKDTHLAFPHHLQQQQQYYDLNYTPYVLGHQQGVDEFFPGYGTEYADFMYPGMGQDEFGEMEEISTRPRLTKEQVEVLESQFQANHKPNSQVKRQLAIQTKLTLPRVANWFQNRRAKAKQQKKQEEFEAQNGGTANDSNGSTSSKPASAGPSSPTKSISSPSKRSVSSRHASPSPTRVRDTSKEASWASLQRALNSAKVAQATQPQPGQIKPSMAPPGLPLQATAMNLPIRSSRPNSVAQHPLGEPWAVQRPAGEPYPSPITLQDTSFDFGFDQDTFTSQQAVEQPEAPTDYSSSAFVVTPEDWEEPLATPKNAAGSFDPSAALPSPGLTGPSYPGSRRQSTTDDLSNNFGNFALASSSPNIVKARRQSETIRAPENGNLDIAARRKRPRPAPLTSSSLRSRSYGAMTSVSPTFRHGTATPQAPHTVRHVKSAGHGLNSRFAGVRKASSAQRSPMCVSTFAENEAFHQLMAQQAMAAQSLADLPQPMLSPGVISGSRVHEPEKNPFFAHNIEMPHSYQQSLHITTASPPITPLASDFLNHGVPSQPAFVPASAPPQYASFPDYTPPYSAGPMTNSSWSDAPLTSPDGTAFPSSSYMGYINQGDGLPANFQQFVLASDKTDISIDGMNDHKKTEFYIQEFPNQRREHAHVAQQLPNQTPKSYTFANFAPQDYD</sequence>
<dbReference type="STRING" id="212818.A0A0D1YAJ5"/>